<accession>A0A382Y4W9</accession>
<name>A0A382Y4W9_9ZZZZ</name>
<evidence type="ECO:0000313" key="1">
    <source>
        <dbReference type="EMBL" id="SVD78392.1"/>
    </source>
</evidence>
<sequence length="71" mass="8306">MPRIDPRAVQKMMVRRNFLFKHQMANALAISYERLTQILVGGEDDVEEALIVRICKLLDCDRQQIMKSDQD</sequence>
<reference evidence="1" key="1">
    <citation type="submission" date="2018-05" db="EMBL/GenBank/DDBJ databases">
        <authorList>
            <person name="Lanie J.A."/>
            <person name="Ng W.-L."/>
            <person name="Kazmierczak K.M."/>
            <person name="Andrzejewski T.M."/>
            <person name="Davidsen T.M."/>
            <person name="Wayne K.J."/>
            <person name="Tettelin H."/>
            <person name="Glass J.I."/>
            <person name="Rusch D."/>
            <person name="Podicherti R."/>
            <person name="Tsui H.-C.T."/>
            <person name="Winkler M.E."/>
        </authorList>
    </citation>
    <scope>NUCLEOTIDE SEQUENCE</scope>
</reference>
<organism evidence="1">
    <name type="scientific">marine metagenome</name>
    <dbReference type="NCBI Taxonomy" id="408172"/>
    <lineage>
        <taxon>unclassified sequences</taxon>
        <taxon>metagenomes</taxon>
        <taxon>ecological metagenomes</taxon>
    </lineage>
</organism>
<dbReference type="AlphaFoldDB" id="A0A382Y4W9"/>
<dbReference type="EMBL" id="UINC01173019">
    <property type="protein sequence ID" value="SVD78392.1"/>
    <property type="molecule type" value="Genomic_DNA"/>
</dbReference>
<gene>
    <name evidence="1" type="ORF">METZ01_LOCUS431246</name>
</gene>
<protein>
    <recommendedName>
        <fullName evidence="2">HTH cro/C1-type domain-containing protein</fullName>
    </recommendedName>
</protein>
<proteinExistence type="predicted"/>
<evidence type="ECO:0008006" key="2">
    <source>
        <dbReference type="Google" id="ProtNLM"/>
    </source>
</evidence>